<keyword evidence="2" id="KW-1185">Reference proteome</keyword>
<comment type="caution">
    <text evidence="1">The sequence shown here is derived from an EMBL/GenBank/DDBJ whole genome shotgun (WGS) entry which is preliminary data.</text>
</comment>
<evidence type="ECO:0008006" key="3">
    <source>
        <dbReference type="Google" id="ProtNLM"/>
    </source>
</evidence>
<dbReference type="EMBL" id="LWAE01000004">
    <property type="protein sequence ID" value="KZL91029.1"/>
    <property type="molecule type" value="Genomic_DNA"/>
</dbReference>
<dbReference type="Proteomes" id="UP000076603">
    <property type="component" value="Unassembled WGS sequence"/>
</dbReference>
<dbReference type="AlphaFoldDB" id="A0A162SBP6"/>
<dbReference type="PATRIC" id="fig|1121326.3.peg.3987"/>
<organism evidence="1 2">
    <name type="scientific">Clostridium magnum DSM 2767</name>
    <dbReference type="NCBI Taxonomy" id="1121326"/>
    <lineage>
        <taxon>Bacteria</taxon>
        <taxon>Bacillati</taxon>
        <taxon>Bacillota</taxon>
        <taxon>Clostridia</taxon>
        <taxon>Eubacteriales</taxon>
        <taxon>Clostridiaceae</taxon>
        <taxon>Clostridium</taxon>
    </lineage>
</organism>
<dbReference type="SUPFAM" id="SSF160519">
    <property type="entry name" value="BB2672-like"/>
    <property type="match status" value="1"/>
</dbReference>
<reference evidence="1 2" key="1">
    <citation type="submission" date="2016-04" db="EMBL/GenBank/DDBJ databases">
        <title>Genome sequence of Clostridium magnum DSM 2767.</title>
        <authorList>
            <person name="Poehlein A."/>
            <person name="Uhlig R."/>
            <person name="Fischer R."/>
            <person name="Bahl H."/>
            <person name="Daniel R."/>
        </authorList>
    </citation>
    <scope>NUCLEOTIDE SEQUENCE [LARGE SCALE GENOMIC DNA]</scope>
    <source>
        <strain evidence="1 2">DSM 2767</strain>
    </source>
</reference>
<dbReference type="RefSeq" id="WP_066626191.1">
    <property type="nucleotide sequence ID" value="NZ_FQXL01000032.1"/>
</dbReference>
<protein>
    <recommendedName>
        <fullName evidence="3">Amino acid synthesis</fullName>
    </recommendedName>
</protein>
<evidence type="ECO:0000313" key="1">
    <source>
        <dbReference type="EMBL" id="KZL91029.1"/>
    </source>
</evidence>
<accession>A0A162SBP6</accession>
<dbReference type="OrthoDB" id="9803312at2"/>
<dbReference type="Gene3D" id="3.30.1330.110">
    <property type="entry name" value="BB2672"/>
    <property type="match status" value="1"/>
</dbReference>
<gene>
    <name evidence="1" type="ORF">CLMAG_39400</name>
</gene>
<evidence type="ECO:0000313" key="2">
    <source>
        <dbReference type="Proteomes" id="UP000076603"/>
    </source>
</evidence>
<dbReference type="InterPro" id="IPR009569">
    <property type="entry name" value="AA_synth_put"/>
</dbReference>
<dbReference type="InterPro" id="IPR035936">
    <property type="entry name" value="BB2672"/>
</dbReference>
<name>A0A162SBP6_9CLOT</name>
<dbReference type="Pfam" id="PF06684">
    <property type="entry name" value="AA_synth"/>
    <property type="match status" value="1"/>
</dbReference>
<sequence length="195" mass="21142">MEIRVRKFYTCVEEIKSDGGKDITDKIHKKVTAAVIIENPFAGKYVEDLSPLTEWSVGIAPTLIQKALEAGRMDISEVESYGKGAIVGGNGELEHAAAILHPKLGKPFRDGVGGGKAIIPSSKKMGFPGCTLDIPLHYKDAAFVRTHFDAMELRIPDAPRDNEIIVALTVTNCGRPHPRVGGLKIEEVKGEDGLR</sequence>
<proteinExistence type="predicted"/>
<dbReference type="STRING" id="1121326.CLMAG_39400"/>